<accession>A0A179FMN5</accession>
<feature type="region of interest" description="Disordered" evidence="1">
    <location>
        <begin position="61"/>
        <end position="153"/>
    </location>
</feature>
<dbReference type="AlphaFoldDB" id="A0A179FMN5"/>
<evidence type="ECO:0000313" key="2">
    <source>
        <dbReference type="EMBL" id="OAQ66856.2"/>
    </source>
</evidence>
<name>A0A179FMN5_METCM</name>
<evidence type="ECO:0000313" key="3">
    <source>
        <dbReference type="Proteomes" id="UP000078397"/>
    </source>
</evidence>
<keyword evidence="3" id="KW-1185">Reference proteome</keyword>
<comment type="caution">
    <text evidence="2">The sequence shown here is derived from an EMBL/GenBank/DDBJ whole genome shotgun (WGS) entry which is preliminary data.</text>
</comment>
<dbReference type="Proteomes" id="UP000078397">
    <property type="component" value="Unassembled WGS sequence"/>
</dbReference>
<dbReference type="GeneID" id="28851081"/>
<feature type="compositionally biased region" description="Polar residues" evidence="1">
    <location>
        <begin position="93"/>
        <end position="102"/>
    </location>
</feature>
<protein>
    <recommendedName>
        <fullName evidence="4">F-box domain-containing protein</fullName>
    </recommendedName>
</protein>
<dbReference type="EMBL" id="LSBJ02000004">
    <property type="protein sequence ID" value="OAQ66856.2"/>
    <property type="molecule type" value="Genomic_DNA"/>
</dbReference>
<feature type="compositionally biased region" description="Acidic residues" evidence="1">
    <location>
        <begin position="105"/>
        <end position="119"/>
    </location>
</feature>
<dbReference type="OrthoDB" id="5229512at2759"/>
<feature type="compositionally biased region" description="Basic and acidic residues" evidence="1">
    <location>
        <begin position="82"/>
        <end position="92"/>
    </location>
</feature>
<sequence length="462" mass="51814">MPFGGLGQNVQLQLNTSSLFRISFQPYDSDSDSDYDMEIHDLTAYTDDDFIEYAFGGLGQKVQPKADDANNADSGPSDEMDVDNRSDDDASQNKKAGNNQFEASLEGDTEQIQMEEESGYNEPQPRDDDVNSEEEDSDPGPDEETDVDLGSYDRGEDLVSQCMLIYIEMDWYILECGQIPFTTDSHIPSNLNFQLHTHPSNHHGSLPPKPMSLNILDLPVDILALVLSPLLTQDQPIPLCPCGSTDSPERSIKINPLPILLIHPAIYAIAVPLFYQCNNFVLDLRLKHGPHVRRCLDDQAEEDAFDAKDQHFHDDSQIIRLKKDVLVLQCSLRRIRSLEIKILKLRGWIDVHVVPLVRDMTVNGTLSDVTIKIYSSSTTSNADPTPSIFTRPPLAGILSLLSDPYLRTARLWVSPAANAAWLPFWHSTSNSDENLMEINWASILRQVDPEGRRIAILADDRK</sequence>
<dbReference type="RefSeq" id="XP_022284406.1">
    <property type="nucleotide sequence ID" value="XM_022428608.1"/>
</dbReference>
<dbReference type="KEGG" id="pchm:VFPPC_08364"/>
<feature type="compositionally biased region" description="Acidic residues" evidence="1">
    <location>
        <begin position="130"/>
        <end position="147"/>
    </location>
</feature>
<organism evidence="2 3">
    <name type="scientific">Pochonia chlamydosporia 170</name>
    <dbReference type="NCBI Taxonomy" id="1380566"/>
    <lineage>
        <taxon>Eukaryota</taxon>
        <taxon>Fungi</taxon>
        <taxon>Dikarya</taxon>
        <taxon>Ascomycota</taxon>
        <taxon>Pezizomycotina</taxon>
        <taxon>Sordariomycetes</taxon>
        <taxon>Hypocreomycetidae</taxon>
        <taxon>Hypocreales</taxon>
        <taxon>Clavicipitaceae</taxon>
        <taxon>Pochonia</taxon>
    </lineage>
</organism>
<gene>
    <name evidence="2" type="ORF">VFPPC_08364</name>
</gene>
<evidence type="ECO:0000256" key="1">
    <source>
        <dbReference type="SAM" id="MobiDB-lite"/>
    </source>
</evidence>
<evidence type="ECO:0008006" key="4">
    <source>
        <dbReference type="Google" id="ProtNLM"/>
    </source>
</evidence>
<proteinExistence type="predicted"/>
<reference evidence="2 3" key="1">
    <citation type="journal article" date="2016" name="PLoS Pathog.">
        <title>Biosynthesis of antibiotic leucinostatins in bio-control fungus Purpureocillium lilacinum and their inhibition on phytophthora revealed by genome mining.</title>
        <authorList>
            <person name="Wang G."/>
            <person name="Liu Z."/>
            <person name="Lin R."/>
            <person name="Li E."/>
            <person name="Mao Z."/>
            <person name="Ling J."/>
            <person name="Yang Y."/>
            <person name="Yin W.B."/>
            <person name="Xie B."/>
        </authorList>
    </citation>
    <scope>NUCLEOTIDE SEQUENCE [LARGE SCALE GENOMIC DNA]</scope>
    <source>
        <strain evidence="2">170</strain>
    </source>
</reference>